<dbReference type="PANTHER" id="PTHR30258">
    <property type="entry name" value="TYPE II SECRETION SYSTEM PROTEIN GSPE-RELATED"/>
    <property type="match status" value="1"/>
</dbReference>
<sequence length="218" mass="24312">MEYNFTGVNQVQVNEQIGLTFSRILRAMLRQAPNIILVGEIRDLEVAEVAIQAALTGHLVFSTLHTNDAPSAVTRLIEMGVKPFLVASSVQAIMGQRLVRVICPECKEEYKDPDPRVMRLLGFSDEEMADRTFYRGRGCAACNGSGYRGRQGIFELMEMNRALRELAFNSASLKELRRAARATGMRCLLDDGKMKILSGITTPEELVRITQIEELSGE</sequence>
<evidence type="ECO:0000256" key="2">
    <source>
        <dbReference type="ARBA" id="ARBA00022840"/>
    </source>
</evidence>
<dbReference type="GO" id="GO:0005886">
    <property type="term" value="C:plasma membrane"/>
    <property type="evidence" value="ECO:0007669"/>
    <property type="project" value="TreeGrafter"/>
</dbReference>
<name>A0A0F9DN59_9ZZZZ</name>
<evidence type="ECO:0000259" key="3">
    <source>
        <dbReference type="Pfam" id="PF00437"/>
    </source>
</evidence>
<dbReference type="GO" id="GO:0016887">
    <property type="term" value="F:ATP hydrolysis activity"/>
    <property type="evidence" value="ECO:0007669"/>
    <property type="project" value="TreeGrafter"/>
</dbReference>
<reference evidence="4" key="1">
    <citation type="journal article" date="2015" name="Nature">
        <title>Complex archaea that bridge the gap between prokaryotes and eukaryotes.</title>
        <authorList>
            <person name="Spang A."/>
            <person name="Saw J.H."/>
            <person name="Jorgensen S.L."/>
            <person name="Zaremba-Niedzwiedzka K."/>
            <person name="Martijn J."/>
            <person name="Lind A.E."/>
            <person name="van Eijk R."/>
            <person name="Schleper C."/>
            <person name="Guy L."/>
            <person name="Ettema T.J."/>
        </authorList>
    </citation>
    <scope>NUCLEOTIDE SEQUENCE</scope>
</reference>
<dbReference type="Pfam" id="PF00437">
    <property type="entry name" value="T2SSE"/>
    <property type="match status" value="1"/>
</dbReference>
<comment type="caution">
    <text evidence="4">The sequence shown here is derived from an EMBL/GenBank/DDBJ whole genome shotgun (WGS) entry which is preliminary data.</text>
</comment>
<dbReference type="CDD" id="cd01129">
    <property type="entry name" value="PulE-GspE-like"/>
    <property type="match status" value="1"/>
</dbReference>
<evidence type="ECO:0000313" key="4">
    <source>
        <dbReference type="EMBL" id="KKL19126.1"/>
    </source>
</evidence>
<organism evidence="4">
    <name type="scientific">marine sediment metagenome</name>
    <dbReference type="NCBI Taxonomy" id="412755"/>
    <lineage>
        <taxon>unclassified sequences</taxon>
        <taxon>metagenomes</taxon>
        <taxon>ecological metagenomes</taxon>
    </lineage>
</organism>
<accession>A0A0F9DN59</accession>
<dbReference type="AlphaFoldDB" id="A0A0F9DN59"/>
<dbReference type="InterPro" id="IPR001482">
    <property type="entry name" value="T2SS/T4SS_dom"/>
</dbReference>
<dbReference type="EMBL" id="LAZR01038602">
    <property type="protein sequence ID" value="KKL19126.1"/>
    <property type="molecule type" value="Genomic_DNA"/>
</dbReference>
<feature type="domain" description="Bacterial type II secretion system protein E" evidence="3">
    <location>
        <begin position="2"/>
        <end position="208"/>
    </location>
</feature>
<keyword evidence="2" id="KW-0067">ATP-binding</keyword>
<dbReference type="InterPro" id="IPR027417">
    <property type="entry name" value="P-loop_NTPase"/>
</dbReference>
<proteinExistence type="predicted"/>
<dbReference type="PANTHER" id="PTHR30258:SF3">
    <property type="entry name" value="SLL1921 PROTEIN"/>
    <property type="match status" value="1"/>
</dbReference>
<dbReference type="Gene3D" id="3.40.50.300">
    <property type="entry name" value="P-loop containing nucleotide triphosphate hydrolases"/>
    <property type="match status" value="1"/>
</dbReference>
<dbReference type="SUPFAM" id="SSF52540">
    <property type="entry name" value="P-loop containing nucleoside triphosphate hydrolases"/>
    <property type="match status" value="1"/>
</dbReference>
<dbReference type="GO" id="GO:0005524">
    <property type="term" value="F:ATP binding"/>
    <property type="evidence" value="ECO:0007669"/>
    <property type="project" value="UniProtKB-KW"/>
</dbReference>
<protein>
    <recommendedName>
        <fullName evidence="3">Bacterial type II secretion system protein E domain-containing protein</fullName>
    </recommendedName>
</protein>
<gene>
    <name evidence="4" type="ORF">LCGC14_2468610</name>
</gene>
<keyword evidence="1" id="KW-0547">Nucleotide-binding</keyword>
<evidence type="ECO:0000256" key="1">
    <source>
        <dbReference type="ARBA" id="ARBA00022741"/>
    </source>
</evidence>